<dbReference type="RefSeq" id="XP_033522465.1">
    <property type="nucleotide sequence ID" value="XM_033668403.1"/>
</dbReference>
<evidence type="ECO:0000313" key="2">
    <source>
        <dbReference type="EMBL" id="KAF2128076.1"/>
    </source>
</evidence>
<evidence type="ECO:0000313" key="3">
    <source>
        <dbReference type="Proteomes" id="UP000799771"/>
    </source>
</evidence>
<gene>
    <name evidence="2" type="ORF">P153DRAFT_367973</name>
</gene>
<dbReference type="GeneID" id="54408835"/>
<dbReference type="Proteomes" id="UP000799771">
    <property type="component" value="Unassembled WGS sequence"/>
</dbReference>
<organism evidence="2 3">
    <name type="scientific">Dothidotthia symphoricarpi CBS 119687</name>
    <dbReference type="NCBI Taxonomy" id="1392245"/>
    <lineage>
        <taxon>Eukaryota</taxon>
        <taxon>Fungi</taxon>
        <taxon>Dikarya</taxon>
        <taxon>Ascomycota</taxon>
        <taxon>Pezizomycotina</taxon>
        <taxon>Dothideomycetes</taxon>
        <taxon>Pleosporomycetidae</taxon>
        <taxon>Pleosporales</taxon>
        <taxon>Dothidotthiaceae</taxon>
        <taxon>Dothidotthia</taxon>
    </lineage>
</organism>
<feature type="region of interest" description="Disordered" evidence="1">
    <location>
        <begin position="63"/>
        <end position="99"/>
    </location>
</feature>
<protein>
    <submittedName>
        <fullName evidence="2">Uncharacterized protein</fullName>
    </submittedName>
</protein>
<dbReference type="AlphaFoldDB" id="A0A6A6A951"/>
<dbReference type="EMBL" id="ML977509">
    <property type="protein sequence ID" value="KAF2128076.1"/>
    <property type="molecule type" value="Genomic_DNA"/>
</dbReference>
<evidence type="ECO:0000256" key="1">
    <source>
        <dbReference type="SAM" id="MobiDB-lite"/>
    </source>
</evidence>
<feature type="compositionally biased region" description="Basic and acidic residues" evidence="1">
    <location>
        <begin position="71"/>
        <end position="80"/>
    </location>
</feature>
<sequence length="160" mass="18387">MPISFTLGHMVGLGPPLLVQSTISTIEQSHFWCSIRHFAYRDNLQEHACNKIKVETRRLSKFVQPQPVLHTQDKRRERVNSPHQQQPHTSAHRSKPTPMPYARYKCSTNFLFQSHAVLQAFPIDAFTDSDQSSRMRSSPPDYYLPIITSRQGHVCTCSIP</sequence>
<accession>A0A6A6A951</accession>
<keyword evidence="3" id="KW-1185">Reference proteome</keyword>
<proteinExistence type="predicted"/>
<reference evidence="2" key="1">
    <citation type="journal article" date="2020" name="Stud. Mycol.">
        <title>101 Dothideomycetes genomes: a test case for predicting lifestyles and emergence of pathogens.</title>
        <authorList>
            <person name="Haridas S."/>
            <person name="Albert R."/>
            <person name="Binder M."/>
            <person name="Bloem J."/>
            <person name="Labutti K."/>
            <person name="Salamov A."/>
            <person name="Andreopoulos B."/>
            <person name="Baker S."/>
            <person name="Barry K."/>
            <person name="Bills G."/>
            <person name="Bluhm B."/>
            <person name="Cannon C."/>
            <person name="Castanera R."/>
            <person name="Culley D."/>
            <person name="Daum C."/>
            <person name="Ezra D."/>
            <person name="Gonzalez J."/>
            <person name="Henrissat B."/>
            <person name="Kuo A."/>
            <person name="Liang C."/>
            <person name="Lipzen A."/>
            <person name="Lutzoni F."/>
            <person name="Magnuson J."/>
            <person name="Mondo S."/>
            <person name="Nolan M."/>
            <person name="Ohm R."/>
            <person name="Pangilinan J."/>
            <person name="Park H.-J."/>
            <person name="Ramirez L."/>
            <person name="Alfaro M."/>
            <person name="Sun H."/>
            <person name="Tritt A."/>
            <person name="Yoshinaga Y."/>
            <person name="Zwiers L.-H."/>
            <person name="Turgeon B."/>
            <person name="Goodwin S."/>
            <person name="Spatafora J."/>
            <person name="Crous P."/>
            <person name="Grigoriev I."/>
        </authorList>
    </citation>
    <scope>NUCLEOTIDE SEQUENCE</scope>
    <source>
        <strain evidence="2">CBS 119687</strain>
    </source>
</reference>
<name>A0A6A6A951_9PLEO</name>